<reference evidence="3 4" key="2">
    <citation type="submission" date="2018-11" db="EMBL/GenBank/DDBJ databases">
        <authorList>
            <consortium name="Pathogen Informatics"/>
        </authorList>
    </citation>
    <scope>NUCLEOTIDE SEQUENCE [LARGE SCALE GENOMIC DNA]</scope>
</reference>
<keyword evidence="2" id="KW-0812">Transmembrane</keyword>
<dbReference type="AlphaFoldDB" id="A0A0M3JDY1"/>
<keyword evidence="2" id="KW-1133">Transmembrane helix</keyword>
<keyword evidence="2" id="KW-0472">Membrane</keyword>
<evidence type="ECO:0000256" key="2">
    <source>
        <dbReference type="SAM" id="Phobius"/>
    </source>
</evidence>
<protein>
    <submittedName>
        <fullName evidence="5">Transmembrane protein</fullName>
    </submittedName>
</protein>
<dbReference type="Proteomes" id="UP000267096">
    <property type="component" value="Unassembled WGS sequence"/>
</dbReference>
<dbReference type="WBParaSite" id="ASIM_0000582201-mRNA-1">
    <property type="protein sequence ID" value="ASIM_0000582201-mRNA-1"/>
    <property type="gene ID" value="ASIM_0000582201"/>
</dbReference>
<dbReference type="EMBL" id="UYRR01011217">
    <property type="protein sequence ID" value="VDK25812.1"/>
    <property type="molecule type" value="Genomic_DNA"/>
</dbReference>
<name>A0A0M3JDY1_ANISI</name>
<evidence type="ECO:0000313" key="4">
    <source>
        <dbReference type="Proteomes" id="UP000267096"/>
    </source>
</evidence>
<feature type="transmembrane region" description="Helical" evidence="2">
    <location>
        <begin position="26"/>
        <end position="48"/>
    </location>
</feature>
<reference evidence="5" key="1">
    <citation type="submission" date="2017-02" db="UniProtKB">
        <authorList>
            <consortium name="WormBaseParasite"/>
        </authorList>
    </citation>
    <scope>IDENTIFICATION</scope>
</reference>
<organism evidence="5">
    <name type="scientific">Anisakis simplex</name>
    <name type="common">Herring worm</name>
    <dbReference type="NCBI Taxonomy" id="6269"/>
    <lineage>
        <taxon>Eukaryota</taxon>
        <taxon>Metazoa</taxon>
        <taxon>Ecdysozoa</taxon>
        <taxon>Nematoda</taxon>
        <taxon>Chromadorea</taxon>
        <taxon>Rhabditida</taxon>
        <taxon>Spirurina</taxon>
        <taxon>Ascaridomorpha</taxon>
        <taxon>Ascaridoidea</taxon>
        <taxon>Anisakidae</taxon>
        <taxon>Anisakis</taxon>
        <taxon>Anisakis simplex complex</taxon>
    </lineage>
</organism>
<feature type="region of interest" description="Disordered" evidence="1">
    <location>
        <begin position="117"/>
        <end position="167"/>
    </location>
</feature>
<accession>A0A0M3JDY1</accession>
<evidence type="ECO:0000313" key="3">
    <source>
        <dbReference type="EMBL" id="VDK25812.1"/>
    </source>
</evidence>
<evidence type="ECO:0000313" key="5">
    <source>
        <dbReference type="WBParaSite" id="ASIM_0000582201-mRNA-1"/>
    </source>
</evidence>
<evidence type="ECO:0000256" key="1">
    <source>
        <dbReference type="SAM" id="MobiDB-lite"/>
    </source>
</evidence>
<gene>
    <name evidence="3" type="ORF">ASIM_LOCUS5615</name>
</gene>
<keyword evidence="4" id="KW-1185">Reference proteome</keyword>
<sequence>MGIPVYSARADTRAGKQNSGTAPTRVLVLLSLAVFGTAISCVLAIQVVRKRKIVHVARTWFPPAATHHDTCSSSIIAFDGALTGPESDQLLNATGEAPSQLGAKRARRPVYSPVGAIPEPYPSAATPGPHGGAAMSPVKPASPPPQHSTEIHPNSAFCRPEIGYDPT</sequence>
<proteinExistence type="predicted"/>